<keyword evidence="12" id="KW-0732">Signal</keyword>
<dbReference type="InterPro" id="IPR051410">
    <property type="entry name" value="Ferric/Cupric_Reductase"/>
</dbReference>
<evidence type="ECO:0000256" key="8">
    <source>
        <dbReference type="ARBA" id="ARBA00023065"/>
    </source>
</evidence>
<evidence type="ECO:0000256" key="10">
    <source>
        <dbReference type="ARBA" id="ARBA00023180"/>
    </source>
</evidence>
<dbReference type="InterPro" id="IPR013130">
    <property type="entry name" value="Fe3_Rdtase_TM_dom"/>
</dbReference>
<dbReference type="Proteomes" id="UP000800040">
    <property type="component" value="Unassembled WGS sequence"/>
</dbReference>
<protein>
    <submittedName>
        <fullName evidence="14">Ferric-chelate reductase</fullName>
    </submittedName>
</protein>
<dbReference type="AlphaFoldDB" id="A0A6A5KGU2"/>
<dbReference type="OrthoDB" id="167398at2759"/>
<feature type="transmembrane region" description="Helical" evidence="11">
    <location>
        <begin position="294"/>
        <end position="316"/>
    </location>
</feature>
<feature type="signal peptide" evidence="12">
    <location>
        <begin position="1"/>
        <end position="19"/>
    </location>
</feature>
<gene>
    <name evidence="14" type="ORF">BDW02DRAFT_549422</name>
</gene>
<evidence type="ECO:0000259" key="13">
    <source>
        <dbReference type="PROSITE" id="PS51384"/>
    </source>
</evidence>
<dbReference type="CDD" id="cd06186">
    <property type="entry name" value="NOX_Duox_like_FAD_NADP"/>
    <property type="match status" value="1"/>
</dbReference>
<proteinExistence type="inferred from homology"/>
<dbReference type="Gene3D" id="3.40.50.80">
    <property type="entry name" value="Nucleotide-binding domain of ferredoxin-NADP reductase (FNR) module"/>
    <property type="match status" value="1"/>
</dbReference>
<feature type="transmembrane region" description="Helical" evidence="11">
    <location>
        <begin position="331"/>
        <end position="353"/>
    </location>
</feature>
<feature type="transmembrane region" description="Helical" evidence="11">
    <location>
        <begin position="215"/>
        <end position="235"/>
    </location>
</feature>
<dbReference type="GO" id="GO:0000293">
    <property type="term" value="F:ferric-chelate reductase activity"/>
    <property type="evidence" value="ECO:0007669"/>
    <property type="project" value="UniProtKB-ARBA"/>
</dbReference>
<reference evidence="14" key="1">
    <citation type="submission" date="2020-01" db="EMBL/GenBank/DDBJ databases">
        <authorList>
            <consortium name="DOE Joint Genome Institute"/>
            <person name="Haridas S."/>
            <person name="Albert R."/>
            <person name="Binder M."/>
            <person name="Bloem J."/>
            <person name="Labutti K."/>
            <person name="Salamov A."/>
            <person name="Andreopoulos B."/>
            <person name="Baker S.E."/>
            <person name="Barry K."/>
            <person name="Bills G."/>
            <person name="Bluhm B.H."/>
            <person name="Cannon C."/>
            <person name="Castanera R."/>
            <person name="Culley D.E."/>
            <person name="Daum C."/>
            <person name="Ezra D."/>
            <person name="Gonzalez J.B."/>
            <person name="Henrissat B."/>
            <person name="Kuo A."/>
            <person name="Liang C."/>
            <person name="Lipzen A."/>
            <person name="Lutzoni F."/>
            <person name="Magnuson J."/>
            <person name="Mondo S."/>
            <person name="Nolan M."/>
            <person name="Ohm R."/>
            <person name="Pangilinan J."/>
            <person name="Park H.-J."/>
            <person name="Ramirez L."/>
            <person name="Alfaro M."/>
            <person name="Sun H."/>
            <person name="Tritt A."/>
            <person name="Yoshinaga Y."/>
            <person name="Zwiers L.-H."/>
            <person name="Turgeon B.G."/>
            <person name="Goodwin S.B."/>
            <person name="Spatafora J.W."/>
            <person name="Crous P.W."/>
            <person name="Grigoriev I.V."/>
        </authorList>
    </citation>
    <scope>NUCLEOTIDE SEQUENCE</scope>
    <source>
        <strain evidence="14">P77</strain>
    </source>
</reference>
<keyword evidence="10" id="KW-0325">Glycoprotein</keyword>
<dbReference type="Pfam" id="PF08022">
    <property type="entry name" value="FAD_binding_8"/>
    <property type="match status" value="1"/>
</dbReference>
<evidence type="ECO:0000256" key="11">
    <source>
        <dbReference type="SAM" id="Phobius"/>
    </source>
</evidence>
<evidence type="ECO:0000256" key="1">
    <source>
        <dbReference type="ARBA" id="ARBA00004141"/>
    </source>
</evidence>
<evidence type="ECO:0000256" key="7">
    <source>
        <dbReference type="ARBA" id="ARBA00023002"/>
    </source>
</evidence>
<dbReference type="Pfam" id="PF01794">
    <property type="entry name" value="Ferric_reduct"/>
    <property type="match status" value="1"/>
</dbReference>
<keyword evidence="8" id="KW-0406">Ion transport</keyword>
<evidence type="ECO:0000256" key="4">
    <source>
        <dbReference type="ARBA" id="ARBA00022692"/>
    </source>
</evidence>
<keyword evidence="9 11" id="KW-0472">Membrane</keyword>
<keyword evidence="4 11" id="KW-0812">Transmembrane</keyword>
<evidence type="ECO:0000256" key="5">
    <source>
        <dbReference type="ARBA" id="ARBA00022982"/>
    </source>
</evidence>
<keyword evidence="5" id="KW-0249">Electron transport</keyword>
<evidence type="ECO:0000256" key="3">
    <source>
        <dbReference type="ARBA" id="ARBA00022448"/>
    </source>
</evidence>
<dbReference type="SFLD" id="SFLDS00052">
    <property type="entry name" value="Ferric_Reductase_Domain"/>
    <property type="match status" value="1"/>
</dbReference>
<evidence type="ECO:0000256" key="9">
    <source>
        <dbReference type="ARBA" id="ARBA00023136"/>
    </source>
</evidence>
<dbReference type="SUPFAM" id="SSF52343">
    <property type="entry name" value="Ferredoxin reductase-like, C-terminal NADP-linked domain"/>
    <property type="match status" value="1"/>
</dbReference>
<comment type="similarity">
    <text evidence="2">Belongs to the ferric reductase (FRE) family.</text>
</comment>
<feature type="domain" description="FAD-binding FR-type" evidence="13">
    <location>
        <begin position="403"/>
        <end position="561"/>
    </location>
</feature>
<dbReference type="GO" id="GO:0006879">
    <property type="term" value="P:intracellular iron ion homeostasis"/>
    <property type="evidence" value="ECO:0007669"/>
    <property type="project" value="TreeGrafter"/>
</dbReference>
<dbReference type="InterPro" id="IPR013121">
    <property type="entry name" value="Fe_red_NAD-bd_6"/>
</dbReference>
<feature type="chain" id="PRO_5025386595" evidence="12">
    <location>
        <begin position="20"/>
        <end position="711"/>
    </location>
</feature>
<dbReference type="InterPro" id="IPR017927">
    <property type="entry name" value="FAD-bd_FR_type"/>
</dbReference>
<dbReference type="SFLD" id="SFLDG01168">
    <property type="entry name" value="Ferric_reductase_subgroup_(FRE"/>
    <property type="match status" value="1"/>
</dbReference>
<sequence>MRTYPVFIISFAFLNVAKALYSGKYCPLACETSINYATFNDTDPWLSKKDQKPWCDEYAGVTLPYFHDIVRRWTSEEKAEVRRLSAEEALQFPYLGEIVIPKETFFERAFTTVETAFWEYQLHLVYGWYMYYFWLVVVAIGITTRLLSLIRNLAHRNKTYRPLPEARPSVSSEPQSIFSPPYGWLKGYLIVPATFGDRCSRTHGWCTIPSRIQSLTILLFVMLNVVLCSCSYRLTDGNLYWPGKPTQLMRFVSDRTGIISLANFPLVWLFGMRNDAVMWMTGWGFGTYNAFHRWVARVATLQAVIHSLGYTLMIFLDGGWPLFRKYLTKHYFWNGELATGTMCALLAFSVYGMRRAHYEIFLVTHIILSIVTLWAMYYHVEIFINGEWNIFIWPCLGVWAFDRVLRLARILAFDRNPLDAKATVSYDACSNLVRMDIDGSKNLIAPKPGTYYYIHVLDDLLYAYQNHPFTLAYVSSDIEESVCTSSSQVSRMAIPLLRTTSASSSESDALLATNTTKTSSTLVFLIRPYNGFTSRLKSHTLSHPKKLRVLVEGPYGHSVLLQTFPNVLFIVGGTGITVPISHLSHLLSTSSQVQSVRIVWAVREYAFLTSILRDFKGLLSDERIEMEVHITRDDEVKDDVLGEDLKSVRIMAHRPDVQAAVEGAARDEKQRRVAIVVCGPALMADQARKASAQMLRKGFSGVDYFEESFKW</sequence>
<dbReference type="GO" id="GO:0015677">
    <property type="term" value="P:copper ion import"/>
    <property type="evidence" value="ECO:0007669"/>
    <property type="project" value="TreeGrafter"/>
</dbReference>
<dbReference type="PANTHER" id="PTHR32361:SF9">
    <property type="entry name" value="FERRIC REDUCTASE TRANSMEMBRANE COMPONENT 3-RELATED"/>
    <property type="match status" value="1"/>
</dbReference>
<dbReference type="GO" id="GO:0006826">
    <property type="term" value="P:iron ion transport"/>
    <property type="evidence" value="ECO:0007669"/>
    <property type="project" value="TreeGrafter"/>
</dbReference>
<feature type="transmembrane region" description="Helical" evidence="11">
    <location>
        <begin position="360"/>
        <end position="378"/>
    </location>
</feature>
<dbReference type="PANTHER" id="PTHR32361">
    <property type="entry name" value="FERRIC/CUPRIC REDUCTASE TRANSMEMBRANE COMPONENT"/>
    <property type="match status" value="1"/>
</dbReference>
<evidence type="ECO:0000256" key="12">
    <source>
        <dbReference type="SAM" id="SignalP"/>
    </source>
</evidence>
<organism evidence="14 15">
    <name type="scientific">Decorospora gaudefroyi</name>
    <dbReference type="NCBI Taxonomy" id="184978"/>
    <lineage>
        <taxon>Eukaryota</taxon>
        <taxon>Fungi</taxon>
        <taxon>Dikarya</taxon>
        <taxon>Ascomycota</taxon>
        <taxon>Pezizomycotina</taxon>
        <taxon>Dothideomycetes</taxon>
        <taxon>Pleosporomycetidae</taxon>
        <taxon>Pleosporales</taxon>
        <taxon>Pleosporineae</taxon>
        <taxon>Pleosporaceae</taxon>
        <taxon>Decorospora</taxon>
    </lineage>
</organism>
<keyword evidence="3" id="KW-0813">Transport</keyword>
<dbReference type="InterPro" id="IPR039261">
    <property type="entry name" value="FNR_nucleotide-bd"/>
</dbReference>
<evidence type="ECO:0000256" key="6">
    <source>
        <dbReference type="ARBA" id="ARBA00022989"/>
    </source>
</evidence>
<keyword evidence="7" id="KW-0560">Oxidoreductase</keyword>
<evidence type="ECO:0000313" key="14">
    <source>
        <dbReference type="EMBL" id="KAF1834927.1"/>
    </source>
</evidence>
<evidence type="ECO:0000313" key="15">
    <source>
        <dbReference type="Proteomes" id="UP000800040"/>
    </source>
</evidence>
<dbReference type="InterPro" id="IPR013112">
    <property type="entry name" value="FAD-bd_8"/>
</dbReference>
<dbReference type="Pfam" id="PF08030">
    <property type="entry name" value="NAD_binding_6"/>
    <property type="match status" value="1"/>
</dbReference>
<comment type="subcellular location">
    <subcellularLocation>
        <location evidence="1">Membrane</location>
        <topology evidence="1">Multi-pass membrane protein</topology>
    </subcellularLocation>
</comment>
<name>A0A6A5KGU2_9PLEO</name>
<evidence type="ECO:0000256" key="2">
    <source>
        <dbReference type="ARBA" id="ARBA00006278"/>
    </source>
</evidence>
<feature type="transmembrane region" description="Helical" evidence="11">
    <location>
        <begin position="255"/>
        <end position="273"/>
    </location>
</feature>
<keyword evidence="15" id="KW-1185">Reference proteome</keyword>
<dbReference type="EMBL" id="ML975295">
    <property type="protein sequence ID" value="KAF1834927.1"/>
    <property type="molecule type" value="Genomic_DNA"/>
</dbReference>
<accession>A0A6A5KGU2</accession>
<keyword evidence="6 11" id="KW-1133">Transmembrane helix</keyword>
<dbReference type="GO" id="GO:0005886">
    <property type="term" value="C:plasma membrane"/>
    <property type="evidence" value="ECO:0007669"/>
    <property type="project" value="TreeGrafter"/>
</dbReference>
<dbReference type="PROSITE" id="PS51384">
    <property type="entry name" value="FAD_FR"/>
    <property type="match status" value="1"/>
</dbReference>
<feature type="transmembrane region" description="Helical" evidence="11">
    <location>
        <begin position="128"/>
        <end position="148"/>
    </location>
</feature>